<feature type="transmembrane region" description="Helical" evidence="1">
    <location>
        <begin position="320"/>
        <end position="338"/>
    </location>
</feature>
<gene>
    <name evidence="2" type="ORF">EHS15_09855</name>
</gene>
<dbReference type="InterPro" id="IPR021941">
    <property type="entry name" value="DUF3556_TM"/>
</dbReference>
<proteinExistence type="predicted"/>
<comment type="caution">
    <text evidence="2">The sequence shown here is derived from an EMBL/GenBank/DDBJ whole genome shotgun (WGS) entry which is preliminary data.</text>
</comment>
<reference evidence="2" key="1">
    <citation type="journal article" date="2019" name="PLoS Negl. Trop. Dis.">
        <title>Revisiting the worldwide diversity of Leptospira species in the environment.</title>
        <authorList>
            <person name="Vincent A.T."/>
            <person name="Schiettekatte O."/>
            <person name="Bourhy P."/>
            <person name="Veyrier F.J."/>
            <person name="Picardeau M."/>
        </authorList>
    </citation>
    <scope>NUCLEOTIDE SEQUENCE [LARGE SCALE GENOMIC DNA]</scope>
    <source>
        <strain evidence="2">201300427</strain>
    </source>
</reference>
<keyword evidence="1" id="KW-0472">Membrane</keyword>
<keyword evidence="1" id="KW-1133">Transmembrane helix</keyword>
<dbReference type="AlphaFoldDB" id="A0A4R9LZL9"/>
<dbReference type="OrthoDB" id="3520547at2"/>
<feature type="transmembrane region" description="Helical" evidence="1">
    <location>
        <begin position="165"/>
        <end position="182"/>
    </location>
</feature>
<sequence length="551" mass="61951">MFYPKPPPYDALEWAKKSFQDRARLACQAWAVQGYGSPTGAYLVYAFKVVFYIWGWSYFCSFTPGLGEWDSIVWWWNPIAFQKAIVWSLFFEILGLGCGSGPLTGRYFPPIGGFLYFLRPGTTKLPLFENAPVIGNRNRGFIEICLYAGLLVFLVLALTHPSPGFWEWLPIVIILPLLGVLDKTVFLASRPEHYLVTIVTFAFAPNWIAGAMAVQLALWLFAGFSKLNHHFPYVVCVMASNSPFTPFSWFRKAMYKDYPNDLNPSATAIGKARMGILLELGTPIVLTAGVLLGNYNIIIAGLVLMVFLHSYITSNVPMGVPIEWNFMVVYAGFFLFGTNPNTIPFDVDSFPVLLFLIFTCLLLPVLGNLYPDRISFLLSMRYYAGNWACSAWLFRGNSSEKLNRLTKTSAGVYDQLDRFYDRKASVGLLSKVMAFRLMHLHGRAFQKLVPLAVTRSEDYEWMEGELIAGMVTGWNFGEGHLHNEQLLRSVQHQCAFEEGELVCIFLESQPLGKSTQAFRIFDAKKGLIASGTVEIGELLNLQAWPKNSSAS</sequence>
<feature type="transmembrane region" description="Helical" evidence="1">
    <location>
        <begin position="42"/>
        <end position="59"/>
    </location>
</feature>
<evidence type="ECO:0000256" key="1">
    <source>
        <dbReference type="SAM" id="Phobius"/>
    </source>
</evidence>
<keyword evidence="1" id="KW-0812">Transmembrane</keyword>
<evidence type="ECO:0000313" key="2">
    <source>
        <dbReference type="EMBL" id="TGN19212.1"/>
    </source>
</evidence>
<feature type="transmembrane region" description="Helical" evidence="1">
    <location>
        <begin position="284"/>
        <end position="308"/>
    </location>
</feature>
<feature type="transmembrane region" description="Helical" evidence="1">
    <location>
        <begin position="140"/>
        <end position="159"/>
    </location>
</feature>
<dbReference type="EMBL" id="RQHW01000033">
    <property type="protein sequence ID" value="TGN19212.1"/>
    <property type="molecule type" value="Genomic_DNA"/>
</dbReference>
<evidence type="ECO:0000313" key="3">
    <source>
        <dbReference type="Proteomes" id="UP000298058"/>
    </source>
</evidence>
<name>A0A4R9LZL9_9LEPT</name>
<dbReference type="Proteomes" id="UP000298058">
    <property type="component" value="Unassembled WGS sequence"/>
</dbReference>
<organism evidence="2 3">
    <name type="scientific">Leptospira idonii</name>
    <dbReference type="NCBI Taxonomy" id="1193500"/>
    <lineage>
        <taxon>Bacteria</taxon>
        <taxon>Pseudomonadati</taxon>
        <taxon>Spirochaetota</taxon>
        <taxon>Spirochaetia</taxon>
        <taxon>Leptospirales</taxon>
        <taxon>Leptospiraceae</taxon>
        <taxon>Leptospira</taxon>
    </lineage>
</organism>
<accession>A0A4R9LZL9</accession>
<keyword evidence="3" id="KW-1185">Reference proteome</keyword>
<dbReference type="Pfam" id="PF12077">
    <property type="entry name" value="DUF3556"/>
    <property type="match status" value="1"/>
</dbReference>
<feature type="transmembrane region" description="Helical" evidence="1">
    <location>
        <begin position="350"/>
        <end position="371"/>
    </location>
</feature>
<feature type="transmembrane region" description="Helical" evidence="1">
    <location>
        <begin position="194"/>
        <end position="222"/>
    </location>
</feature>
<protein>
    <recommendedName>
        <fullName evidence="4">DUF3556 domain-containing protein</fullName>
    </recommendedName>
</protein>
<evidence type="ECO:0008006" key="4">
    <source>
        <dbReference type="Google" id="ProtNLM"/>
    </source>
</evidence>
<dbReference type="RefSeq" id="WP_135760397.1">
    <property type="nucleotide sequence ID" value="NZ_RQHW01000033.1"/>
</dbReference>